<dbReference type="AlphaFoldDB" id="A0A1M6TRZ6"/>
<feature type="chain" id="PRO_5013133385" evidence="1">
    <location>
        <begin position="21"/>
        <end position="91"/>
    </location>
</feature>
<accession>A0A1M6TRZ6</accession>
<feature type="domain" description="Copper amine oxidase-like N-terminal" evidence="2">
    <location>
        <begin position="53"/>
        <end position="91"/>
    </location>
</feature>
<evidence type="ECO:0000313" key="4">
    <source>
        <dbReference type="Proteomes" id="UP000184082"/>
    </source>
</evidence>
<dbReference type="RefSeq" id="WP_242945099.1">
    <property type="nucleotide sequence ID" value="NZ_FRAJ01000032.1"/>
</dbReference>
<evidence type="ECO:0000256" key="1">
    <source>
        <dbReference type="SAM" id="SignalP"/>
    </source>
</evidence>
<dbReference type="STRING" id="1121266.SAMN02745883_02426"/>
<dbReference type="EMBL" id="FRAJ01000032">
    <property type="protein sequence ID" value="SHK59686.1"/>
    <property type="molecule type" value="Genomic_DNA"/>
</dbReference>
<dbReference type="InterPro" id="IPR036582">
    <property type="entry name" value="Mao_N_sf"/>
</dbReference>
<proteinExistence type="predicted"/>
<name>A0A1M6TRZ6_9FIRM</name>
<reference evidence="3 4" key="1">
    <citation type="submission" date="2016-11" db="EMBL/GenBank/DDBJ databases">
        <authorList>
            <person name="Jaros S."/>
            <person name="Januszkiewicz K."/>
            <person name="Wedrychowicz H."/>
        </authorList>
    </citation>
    <scope>NUCLEOTIDE SEQUENCE [LARGE SCALE GENOMIC DNA]</scope>
    <source>
        <strain evidence="3 4">DSM 14501</strain>
    </source>
</reference>
<feature type="non-terminal residue" evidence="3">
    <location>
        <position position="91"/>
    </location>
</feature>
<evidence type="ECO:0000313" key="3">
    <source>
        <dbReference type="EMBL" id="SHK59686.1"/>
    </source>
</evidence>
<organism evidence="3 4">
    <name type="scientific">Caminicella sporogenes DSM 14501</name>
    <dbReference type="NCBI Taxonomy" id="1121266"/>
    <lineage>
        <taxon>Bacteria</taxon>
        <taxon>Bacillati</taxon>
        <taxon>Bacillota</taxon>
        <taxon>Clostridia</taxon>
        <taxon>Peptostreptococcales</taxon>
        <taxon>Caminicellaceae</taxon>
        <taxon>Caminicella</taxon>
    </lineage>
</organism>
<dbReference type="InterPro" id="IPR012854">
    <property type="entry name" value="Cu_amine_oxidase-like_N"/>
</dbReference>
<feature type="signal peptide" evidence="1">
    <location>
        <begin position="1"/>
        <end position="20"/>
    </location>
</feature>
<evidence type="ECO:0000259" key="2">
    <source>
        <dbReference type="Pfam" id="PF07833"/>
    </source>
</evidence>
<protein>
    <submittedName>
        <fullName evidence="3">Copper amine oxidase N-terminal domain-containing protein</fullName>
    </submittedName>
</protein>
<keyword evidence="4" id="KW-1185">Reference proteome</keyword>
<gene>
    <name evidence="3" type="ORF">SAMN02745883_02426</name>
</gene>
<dbReference type="Pfam" id="PF07833">
    <property type="entry name" value="Cu_amine_oxidN1"/>
    <property type="match status" value="1"/>
</dbReference>
<dbReference type="SUPFAM" id="SSF55383">
    <property type="entry name" value="Copper amine oxidase, domain N"/>
    <property type="match status" value="1"/>
</dbReference>
<sequence>MKSKKLMGITLASSMSFSFAEYNLNKVINEPITTLSIKQQQDSFKKTHINLVINNKALNPEETKVYMKKNGVTMLPLRLIVETLGYQLKWN</sequence>
<keyword evidence="1" id="KW-0732">Signal</keyword>
<dbReference type="Proteomes" id="UP000184082">
    <property type="component" value="Unassembled WGS sequence"/>
</dbReference>